<feature type="region of interest" description="Disordered" evidence="1">
    <location>
        <begin position="341"/>
        <end position="365"/>
    </location>
</feature>
<sequence>MQQKLKNLGIALPASPRGTSSGSMDLMTLFIVNQIAAKKVNRDPPKVAVLSSPKIGSKHKRNESMVLPMSPCSPSQLCLVESQPQFSVQGTRNRKHVIPQGFKCRQLSPVLESAFSDNSASDYLPPITDPLSPFSSSTSASSGQGQQVSAGMFPLQRSQTQPQLPPHYTLGLDQNKPFSQPRGMTDCISWSYGSNPALYQLETPTAAQVLFRSPRPDNTEAHMDRARHEVTFCLNQPEDKEPVLDFTLNQSEAEQQFDGDVFRGFSTEECEKDSCHFERGTSKIYLKDETPAPQTVPDPQCMEVEGSDHGHNEECCQPCLRAASSYMDQACCADSLNPNQGTQHTHGNPQQRHTKPRSPTPLLKPKMNFRDNQKVMENVSFQVKALESNSQQMGSNTAQYVSPRALAQTQSSELCKCKRTPNETRDAGTQTVDNPTAETCHAATQCSFVADVATEATGCRSPIDVSVQHPATGGHTDTAAEPSTHAPLSGKARRGEKHTPKDPRTKKKSTAGFPSGNSIVNKCPANKSDGKVILRRPRNPLLDAPSMTDVRGKENREGRDERAQQENGRLMKDLSNEVREEVPSATRALTQFFVLGERFL</sequence>
<organism evidence="2 3">
    <name type="scientific">Etheostoma spectabile</name>
    <name type="common">orangethroat darter</name>
    <dbReference type="NCBI Taxonomy" id="54343"/>
    <lineage>
        <taxon>Eukaryota</taxon>
        <taxon>Metazoa</taxon>
        <taxon>Chordata</taxon>
        <taxon>Craniata</taxon>
        <taxon>Vertebrata</taxon>
        <taxon>Euteleostomi</taxon>
        <taxon>Actinopterygii</taxon>
        <taxon>Neopterygii</taxon>
        <taxon>Teleostei</taxon>
        <taxon>Neoteleostei</taxon>
        <taxon>Acanthomorphata</taxon>
        <taxon>Eupercaria</taxon>
        <taxon>Perciformes</taxon>
        <taxon>Percoidei</taxon>
        <taxon>Percidae</taxon>
        <taxon>Etheostomatinae</taxon>
        <taxon>Etheostoma</taxon>
    </lineage>
</organism>
<gene>
    <name evidence="2" type="ORF">FQN60_005550</name>
</gene>
<evidence type="ECO:0000313" key="2">
    <source>
        <dbReference type="EMBL" id="KAA8580015.1"/>
    </source>
</evidence>
<dbReference type="EMBL" id="VOFY01000023">
    <property type="protein sequence ID" value="KAA8580015.1"/>
    <property type="molecule type" value="Genomic_DNA"/>
</dbReference>
<evidence type="ECO:0000313" key="3">
    <source>
        <dbReference type="Proteomes" id="UP000327493"/>
    </source>
</evidence>
<dbReference type="AlphaFoldDB" id="A0A5J5CG51"/>
<evidence type="ECO:0000256" key="1">
    <source>
        <dbReference type="SAM" id="MobiDB-lite"/>
    </source>
</evidence>
<feature type="region of interest" description="Disordered" evidence="1">
    <location>
        <begin position="467"/>
        <end position="569"/>
    </location>
</feature>
<feature type="compositionally biased region" description="Polar residues" evidence="1">
    <location>
        <begin position="341"/>
        <end position="351"/>
    </location>
</feature>
<feature type="compositionally biased region" description="Low complexity" evidence="1">
    <location>
        <begin position="135"/>
        <end position="148"/>
    </location>
</feature>
<feature type="compositionally biased region" description="Basic and acidic residues" evidence="1">
    <location>
        <begin position="550"/>
        <end position="569"/>
    </location>
</feature>
<feature type="region of interest" description="Disordered" evidence="1">
    <location>
        <begin position="126"/>
        <end position="148"/>
    </location>
</feature>
<comment type="caution">
    <text evidence="2">The sequence shown here is derived from an EMBL/GenBank/DDBJ whole genome shotgun (WGS) entry which is preliminary data.</text>
</comment>
<reference evidence="2 3" key="1">
    <citation type="submission" date="2019-08" db="EMBL/GenBank/DDBJ databases">
        <title>A chromosome-level genome assembly, high-density linkage maps, and genome scans reveal the genomic architecture of hybrid incompatibilities underlying speciation via character displacement in darters (Percidae: Etheostominae).</title>
        <authorList>
            <person name="Moran R.L."/>
            <person name="Catchen J.M."/>
            <person name="Fuller R.C."/>
        </authorList>
    </citation>
    <scope>NUCLEOTIDE SEQUENCE [LARGE SCALE GENOMIC DNA]</scope>
    <source>
        <strain evidence="2">EspeVRDwgs_2016</strain>
        <tissue evidence="2">Muscle</tissue>
    </source>
</reference>
<accession>A0A5J5CG51</accession>
<proteinExistence type="predicted"/>
<dbReference type="Proteomes" id="UP000327493">
    <property type="component" value="Chromosome 23"/>
</dbReference>
<protein>
    <submittedName>
        <fullName evidence="2">Uncharacterized protein</fullName>
    </submittedName>
</protein>
<name>A0A5J5CG51_9PERO</name>
<keyword evidence="3" id="KW-1185">Reference proteome</keyword>